<feature type="compositionally biased region" description="Low complexity" evidence="1">
    <location>
        <begin position="63"/>
        <end position="73"/>
    </location>
</feature>
<evidence type="ECO:0000256" key="2">
    <source>
        <dbReference type="SAM" id="Phobius"/>
    </source>
</evidence>
<protein>
    <submittedName>
        <fullName evidence="3">Uncharacterized protein</fullName>
    </submittedName>
</protein>
<name>A0A328BE60_9BACT</name>
<reference evidence="4" key="1">
    <citation type="submission" date="2018-05" db="EMBL/GenBank/DDBJ databases">
        <authorList>
            <person name="Nie L."/>
        </authorList>
    </citation>
    <scope>NUCLEOTIDE SEQUENCE [LARGE SCALE GENOMIC DNA]</scope>
    <source>
        <strain evidence="4">NL</strain>
    </source>
</reference>
<dbReference type="RefSeq" id="WP_111479855.1">
    <property type="nucleotide sequence ID" value="NZ_QHKM01000007.1"/>
</dbReference>
<evidence type="ECO:0000256" key="1">
    <source>
        <dbReference type="SAM" id="MobiDB-lite"/>
    </source>
</evidence>
<organism evidence="3 4">
    <name type="scientific">Hymenobacter edaphi</name>
    <dbReference type="NCBI Taxonomy" id="2211146"/>
    <lineage>
        <taxon>Bacteria</taxon>
        <taxon>Pseudomonadati</taxon>
        <taxon>Bacteroidota</taxon>
        <taxon>Cytophagia</taxon>
        <taxon>Cytophagales</taxon>
        <taxon>Hymenobacteraceae</taxon>
        <taxon>Hymenobacter</taxon>
    </lineage>
</organism>
<gene>
    <name evidence="3" type="ORF">DLM85_19540</name>
</gene>
<feature type="compositionally biased region" description="Low complexity" evidence="1">
    <location>
        <begin position="42"/>
        <end position="54"/>
    </location>
</feature>
<dbReference type="OrthoDB" id="885202at2"/>
<evidence type="ECO:0000313" key="4">
    <source>
        <dbReference type="Proteomes" id="UP000248553"/>
    </source>
</evidence>
<accession>A0A328BE60</accession>
<keyword evidence="2" id="KW-0812">Transmembrane</keyword>
<proteinExistence type="predicted"/>
<keyword evidence="2" id="KW-1133">Transmembrane helix</keyword>
<evidence type="ECO:0000313" key="3">
    <source>
        <dbReference type="EMBL" id="RAK64134.1"/>
    </source>
</evidence>
<dbReference type="Proteomes" id="UP000248553">
    <property type="component" value="Unassembled WGS sequence"/>
</dbReference>
<dbReference type="EMBL" id="QHKM01000007">
    <property type="protein sequence ID" value="RAK64134.1"/>
    <property type="molecule type" value="Genomic_DNA"/>
</dbReference>
<feature type="region of interest" description="Disordered" evidence="1">
    <location>
        <begin position="42"/>
        <end position="81"/>
    </location>
</feature>
<keyword evidence="4" id="KW-1185">Reference proteome</keyword>
<keyword evidence="2" id="KW-0472">Membrane</keyword>
<dbReference type="AlphaFoldDB" id="A0A328BE60"/>
<comment type="caution">
    <text evidence="3">The sequence shown here is derived from an EMBL/GenBank/DDBJ whole genome shotgun (WGS) entry which is preliminary data.</text>
</comment>
<feature type="transmembrane region" description="Helical" evidence="2">
    <location>
        <begin position="16"/>
        <end position="34"/>
    </location>
</feature>
<sequence length="223" mass="23324">MAEINIQRKKKRLSPWPLLIAVLVVLALGGWYLVSRDQDAPPAAAPAAPAATPADTVSVPSGDAAAAPDPAAPTGDPSVGAMAGEVEADNAVPADFYAFVADDPSSTTYARRGLSLLSNVLVNLADRTDLRNPAVEEKRNDLTSATSRVADGGSLRPGFVAAAELMQEMQRRGYASLERDVKTLTDQAAQLSGRTATAAEQQATQAFFQQAANVLRVLEKPAA</sequence>